<evidence type="ECO:0000313" key="3">
    <source>
        <dbReference type="Proteomes" id="UP000026961"/>
    </source>
</evidence>
<feature type="compositionally biased region" description="Basic and acidic residues" evidence="1">
    <location>
        <begin position="61"/>
        <end position="81"/>
    </location>
</feature>
<keyword evidence="3" id="KW-1185">Reference proteome</keyword>
<dbReference type="HOGENOM" id="CLU_1707045_0_0_1"/>
<accession>A0A0D9ZA75</accession>
<dbReference type="AlphaFoldDB" id="A0A0D9ZA75"/>
<organism evidence="2">
    <name type="scientific">Oryza glumipatula</name>
    <dbReference type="NCBI Taxonomy" id="40148"/>
    <lineage>
        <taxon>Eukaryota</taxon>
        <taxon>Viridiplantae</taxon>
        <taxon>Streptophyta</taxon>
        <taxon>Embryophyta</taxon>
        <taxon>Tracheophyta</taxon>
        <taxon>Spermatophyta</taxon>
        <taxon>Magnoliopsida</taxon>
        <taxon>Liliopsida</taxon>
        <taxon>Poales</taxon>
        <taxon>Poaceae</taxon>
        <taxon>BOP clade</taxon>
        <taxon>Oryzoideae</taxon>
        <taxon>Oryzeae</taxon>
        <taxon>Oryzinae</taxon>
        <taxon>Oryza</taxon>
    </lineage>
</organism>
<reference evidence="2" key="1">
    <citation type="submission" date="2015-04" db="UniProtKB">
        <authorList>
            <consortium name="EnsemblPlants"/>
        </authorList>
    </citation>
    <scope>IDENTIFICATION</scope>
</reference>
<dbReference type="Gramene" id="OGLUM03G25890.1">
    <property type="protein sequence ID" value="OGLUM03G25890.1"/>
    <property type="gene ID" value="OGLUM03G25890"/>
</dbReference>
<dbReference type="Proteomes" id="UP000026961">
    <property type="component" value="Chromosome 3"/>
</dbReference>
<protein>
    <submittedName>
        <fullName evidence="2">Uncharacterized protein</fullName>
    </submittedName>
</protein>
<sequence length="154" mass="16393">MHREREEVAAGPGGGATTLRACGGVFSVKAGRGEQEEGIRQQFKREEVEGWRRSGYVTLEGDLHRDDDGDHDRGSGLHRSGESVGTTRPSRGREKAAAFSESAARSPPYASDGSTEVVAAGDWTTWGNGQRRGHLPALATETVAAGDWTAWGNG</sequence>
<name>A0A0D9ZA75_9ORYZ</name>
<feature type="region of interest" description="Disordered" evidence="1">
    <location>
        <begin position="58"/>
        <end position="115"/>
    </location>
</feature>
<evidence type="ECO:0000313" key="2">
    <source>
        <dbReference type="EnsemblPlants" id="OGLUM03G25890.1"/>
    </source>
</evidence>
<evidence type="ECO:0000256" key="1">
    <source>
        <dbReference type="SAM" id="MobiDB-lite"/>
    </source>
</evidence>
<reference evidence="2" key="2">
    <citation type="submission" date="2018-05" db="EMBL/GenBank/DDBJ databases">
        <title>OgluRS3 (Oryza glumaepatula Reference Sequence Version 3).</title>
        <authorList>
            <person name="Zhang J."/>
            <person name="Kudrna D."/>
            <person name="Lee S."/>
            <person name="Talag J."/>
            <person name="Welchert J."/>
            <person name="Wing R.A."/>
        </authorList>
    </citation>
    <scope>NUCLEOTIDE SEQUENCE [LARGE SCALE GENOMIC DNA]</scope>
</reference>
<feature type="region of interest" description="Disordered" evidence="1">
    <location>
        <begin position="1"/>
        <end position="20"/>
    </location>
</feature>
<dbReference type="EnsemblPlants" id="OGLUM03G25890.1">
    <property type="protein sequence ID" value="OGLUM03G25890.1"/>
    <property type="gene ID" value="OGLUM03G25890"/>
</dbReference>
<proteinExistence type="predicted"/>